<dbReference type="Pfam" id="PF13302">
    <property type="entry name" value="Acetyltransf_3"/>
    <property type="match status" value="1"/>
</dbReference>
<dbReference type="STRING" id="1173111.SAMN05444955_11340"/>
<accession>A0A1H8H4M0</accession>
<dbReference type="GO" id="GO:0016747">
    <property type="term" value="F:acyltransferase activity, transferring groups other than amino-acyl groups"/>
    <property type="evidence" value="ECO:0007669"/>
    <property type="project" value="InterPro"/>
</dbReference>
<dbReference type="InterPro" id="IPR051531">
    <property type="entry name" value="N-acetyltransferase"/>
</dbReference>
<protein>
    <submittedName>
        <fullName evidence="2">Ribosomal-protein-alanine N-acetyltransferase</fullName>
    </submittedName>
</protein>
<evidence type="ECO:0000259" key="1">
    <source>
        <dbReference type="PROSITE" id="PS51186"/>
    </source>
</evidence>
<name>A0A1H8H4M0_9BACL</name>
<dbReference type="InterPro" id="IPR000182">
    <property type="entry name" value="GNAT_dom"/>
</dbReference>
<dbReference type="Gene3D" id="3.40.630.30">
    <property type="match status" value="1"/>
</dbReference>
<evidence type="ECO:0000313" key="2">
    <source>
        <dbReference type="EMBL" id="SEN51186.1"/>
    </source>
</evidence>
<dbReference type="Proteomes" id="UP000199695">
    <property type="component" value="Unassembled WGS sequence"/>
</dbReference>
<keyword evidence="3" id="KW-1185">Reference proteome</keyword>
<dbReference type="AlphaFoldDB" id="A0A1H8H4M0"/>
<keyword evidence="2" id="KW-0808">Transferase</keyword>
<dbReference type="SUPFAM" id="SSF55729">
    <property type="entry name" value="Acyl-CoA N-acyltransferases (Nat)"/>
    <property type="match status" value="1"/>
</dbReference>
<reference evidence="2 3" key="1">
    <citation type="submission" date="2016-10" db="EMBL/GenBank/DDBJ databases">
        <authorList>
            <person name="de Groot N.N."/>
        </authorList>
    </citation>
    <scope>NUCLEOTIDE SEQUENCE [LARGE SCALE GENOMIC DNA]</scope>
    <source>
        <strain evidence="2 3">DSM 46701</strain>
    </source>
</reference>
<proteinExistence type="predicted"/>
<dbReference type="PROSITE" id="PS51186">
    <property type="entry name" value="GNAT"/>
    <property type="match status" value="1"/>
</dbReference>
<evidence type="ECO:0000313" key="3">
    <source>
        <dbReference type="Proteomes" id="UP000199695"/>
    </source>
</evidence>
<dbReference type="EMBL" id="FOCQ01000013">
    <property type="protein sequence ID" value="SEN51186.1"/>
    <property type="molecule type" value="Genomic_DNA"/>
</dbReference>
<organism evidence="2 3">
    <name type="scientific">Lihuaxuella thermophila</name>
    <dbReference type="NCBI Taxonomy" id="1173111"/>
    <lineage>
        <taxon>Bacteria</taxon>
        <taxon>Bacillati</taxon>
        <taxon>Bacillota</taxon>
        <taxon>Bacilli</taxon>
        <taxon>Bacillales</taxon>
        <taxon>Thermoactinomycetaceae</taxon>
        <taxon>Lihuaxuella</taxon>
    </lineage>
</organism>
<sequence length="161" mass="17998">MIPCSVRIAKLIFDEDRDQLSRLLGAKVPSEWPTQDTKDIVPLYLSSLEADPEMLGWGIWIAIHQKENTVVGDMGFKGKPDESGTVEIGYGIIPSYRNNGYATEAAGLLINWAFSHSAVKKVIAECLPDHAPSVRVLEKLNMQRTVVEDNMQKWELTRQGT</sequence>
<gene>
    <name evidence="2" type="ORF">SAMN05444955_11340</name>
</gene>
<feature type="domain" description="N-acetyltransferase" evidence="1">
    <location>
        <begin position="6"/>
        <end position="161"/>
    </location>
</feature>
<dbReference type="PANTHER" id="PTHR43792:SF13">
    <property type="entry name" value="ACETYLTRANSFERASE"/>
    <property type="match status" value="1"/>
</dbReference>
<dbReference type="PANTHER" id="PTHR43792">
    <property type="entry name" value="GNAT FAMILY, PUTATIVE (AFU_ORTHOLOGUE AFUA_3G00765)-RELATED-RELATED"/>
    <property type="match status" value="1"/>
</dbReference>
<dbReference type="InterPro" id="IPR016181">
    <property type="entry name" value="Acyl_CoA_acyltransferase"/>
</dbReference>